<sequence length="275" mass="30448">MSAEQPKPGFEIKPDHVIAFGRGIVTLILPWLAARFVFKPRISTLPKDRLLDRLAFWRSVAGLLVVVTASMAWREPFDVVGETFSKAFMTAWYAALALPLSFLVMLGMTRSGYRAELLRGGLRLLGRVVLGAGAITLPIAPLALLDGEEVPINTVGKLLVFILVVLFIVCWYAPFWVCTIYWAARTSFWTSEIHPLLAPVASSFLVLLITGREIVNPDTKSLPVPLWFALNICGVLSTLTLAVVEYRHARANGFRFRYGPRPVPAPQPHPQGATR</sequence>
<accession>A0A1H3KL85</accession>
<dbReference type="OrthoDB" id="3688063at2"/>
<dbReference type="STRING" id="418495.SAMN05216215_102884"/>
<organism evidence="2 3">
    <name type="scientific">Saccharopolyspora shandongensis</name>
    <dbReference type="NCBI Taxonomy" id="418495"/>
    <lineage>
        <taxon>Bacteria</taxon>
        <taxon>Bacillati</taxon>
        <taxon>Actinomycetota</taxon>
        <taxon>Actinomycetes</taxon>
        <taxon>Pseudonocardiales</taxon>
        <taxon>Pseudonocardiaceae</taxon>
        <taxon>Saccharopolyspora</taxon>
    </lineage>
</organism>
<keyword evidence="1" id="KW-0812">Transmembrane</keyword>
<evidence type="ECO:0000313" key="3">
    <source>
        <dbReference type="Proteomes" id="UP000199529"/>
    </source>
</evidence>
<keyword evidence="3" id="KW-1185">Reference proteome</keyword>
<dbReference type="Proteomes" id="UP000199529">
    <property type="component" value="Unassembled WGS sequence"/>
</dbReference>
<name>A0A1H3KL85_9PSEU</name>
<feature type="transmembrane region" description="Helical" evidence="1">
    <location>
        <begin position="227"/>
        <end position="246"/>
    </location>
</feature>
<feature type="transmembrane region" description="Helical" evidence="1">
    <location>
        <begin position="124"/>
        <end position="145"/>
    </location>
</feature>
<keyword evidence="1" id="KW-1133">Transmembrane helix</keyword>
<proteinExistence type="predicted"/>
<evidence type="ECO:0000313" key="2">
    <source>
        <dbReference type="EMBL" id="SDY52790.1"/>
    </source>
</evidence>
<dbReference type="EMBL" id="FNOK01000028">
    <property type="protein sequence ID" value="SDY52790.1"/>
    <property type="molecule type" value="Genomic_DNA"/>
</dbReference>
<feature type="transmembrane region" description="Helical" evidence="1">
    <location>
        <begin position="55"/>
        <end position="73"/>
    </location>
</feature>
<feature type="transmembrane region" description="Helical" evidence="1">
    <location>
        <begin position="196"/>
        <end position="215"/>
    </location>
</feature>
<feature type="transmembrane region" description="Helical" evidence="1">
    <location>
        <begin position="16"/>
        <end position="34"/>
    </location>
</feature>
<dbReference type="RefSeq" id="WP_093270386.1">
    <property type="nucleotide sequence ID" value="NZ_FNOK01000028.1"/>
</dbReference>
<keyword evidence="1" id="KW-0472">Membrane</keyword>
<reference evidence="3" key="1">
    <citation type="submission" date="2016-10" db="EMBL/GenBank/DDBJ databases">
        <authorList>
            <person name="Varghese N."/>
            <person name="Submissions S."/>
        </authorList>
    </citation>
    <scope>NUCLEOTIDE SEQUENCE [LARGE SCALE GENOMIC DNA]</scope>
    <source>
        <strain evidence="3">CGMCC 4.3530</strain>
    </source>
</reference>
<protein>
    <submittedName>
        <fullName evidence="2">Uncharacterized protein</fullName>
    </submittedName>
</protein>
<dbReference type="AlphaFoldDB" id="A0A1H3KL85"/>
<feature type="transmembrane region" description="Helical" evidence="1">
    <location>
        <begin position="157"/>
        <end position="184"/>
    </location>
</feature>
<feature type="transmembrane region" description="Helical" evidence="1">
    <location>
        <begin position="93"/>
        <end position="112"/>
    </location>
</feature>
<gene>
    <name evidence="2" type="ORF">SAMN05216215_102884</name>
</gene>
<evidence type="ECO:0000256" key="1">
    <source>
        <dbReference type="SAM" id="Phobius"/>
    </source>
</evidence>